<evidence type="ECO:0000313" key="13">
    <source>
        <dbReference type="Proteomes" id="UP000782843"/>
    </source>
</evidence>
<dbReference type="Gene3D" id="1.10.246.80">
    <property type="match status" value="1"/>
</dbReference>
<evidence type="ECO:0000256" key="8">
    <source>
        <dbReference type="RuleBase" id="RU003953"/>
    </source>
</evidence>
<accession>A0A955L416</accession>
<dbReference type="GO" id="GO:0000166">
    <property type="term" value="F:nucleotide binding"/>
    <property type="evidence" value="ECO:0007669"/>
    <property type="project" value="UniProtKB-KW"/>
</dbReference>
<reference evidence="12" key="1">
    <citation type="submission" date="2020-04" db="EMBL/GenBank/DDBJ databases">
        <authorList>
            <person name="Zhang T."/>
        </authorList>
    </citation>
    <scope>NUCLEOTIDE SEQUENCE</scope>
    <source>
        <strain evidence="12">HKST-UBA10</strain>
    </source>
</reference>
<keyword evidence="6" id="KW-0547">Nucleotide-binding</keyword>
<dbReference type="GO" id="GO:0046872">
    <property type="term" value="F:metal ion binding"/>
    <property type="evidence" value="ECO:0007669"/>
    <property type="project" value="UniProtKB-KW"/>
</dbReference>
<comment type="caution">
    <text evidence="12">The sequence shown here is derived from an EMBL/GenBank/DDBJ whole genome shotgun (WGS) entry which is preliminary data.</text>
</comment>
<name>A0A955L416_9BACT</name>
<evidence type="ECO:0000256" key="7">
    <source>
        <dbReference type="ARBA" id="ARBA00022842"/>
    </source>
</evidence>
<dbReference type="InterPro" id="IPR050264">
    <property type="entry name" value="Bact_CCA-adding_enz_type3_sf"/>
</dbReference>
<evidence type="ECO:0000256" key="6">
    <source>
        <dbReference type="ARBA" id="ARBA00022741"/>
    </source>
</evidence>
<dbReference type="PANTHER" id="PTHR46173:SF1">
    <property type="entry name" value="CCA TRNA NUCLEOTIDYLTRANSFERASE 1, MITOCHONDRIAL"/>
    <property type="match status" value="1"/>
</dbReference>
<keyword evidence="5" id="KW-0479">Metal-binding</keyword>
<evidence type="ECO:0000259" key="11">
    <source>
        <dbReference type="Pfam" id="PF12627"/>
    </source>
</evidence>
<feature type="domain" description="HD" evidence="10">
    <location>
        <begin position="266"/>
        <end position="352"/>
    </location>
</feature>
<dbReference type="SUPFAM" id="SSF81891">
    <property type="entry name" value="Poly A polymerase C-terminal region-like"/>
    <property type="match status" value="1"/>
</dbReference>
<evidence type="ECO:0000256" key="1">
    <source>
        <dbReference type="ARBA" id="ARBA00001946"/>
    </source>
</evidence>
<keyword evidence="4" id="KW-0548">Nucleotidyltransferase</keyword>
<evidence type="ECO:0000259" key="9">
    <source>
        <dbReference type="Pfam" id="PF01743"/>
    </source>
</evidence>
<keyword evidence="8" id="KW-0694">RNA-binding</keyword>
<keyword evidence="7" id="KW-0460">Magnesium</keyword>
<dbReference type="InterPro" id="IPR003607">
    <property type="entry name" value="HD/PDEase_dom"/>
</dbReference>
<evidence type="ECO:0000256" key="5">
    <source>
        <dbReference type="ARBA" id="ARBA00022723"/>
    </source>
</evidence>
<comment type="similarity">
    <text evidence="8">Belongs to the tRNA nucleotidyltransferase/poly(A) polymerase family.</text>
</comment>
<dbReference type="GO" id="GO:0000049">
    <property type="term" value="F:tRNA binding"/>
    <property type="evidence" value="ECO:0007669"/>
    <property type="project" value="TreeGrafter"/>
</dbReference>
<dbReference type="EMBL" id="JAGQLG010000137">
    <property type="protein sequence ID" value="MCA9382449.1"/>
    <property type="molecule type" value="Genomic_DNA"/>
</dbReference>
<dbReference type="InterPro" id="IPR002646">
    <property type="entry name" value="PolA_pol_head_dom"/>
</dbReference>
<feature type="domain" description="tRNA nucleotidyltransferase/poly(A) polymerase RNA and SrmB- binding" evidence="11">
    <location>
        <begin position="187"/>
        <end position="246"/>
    </location>
</feature>
<dbReference type="GO" id="GO:0008033">
    <property type="term" value="P:tRNA processing"/>
    <property type="evidence" value="ECO:0007669"/>
    <property type="project" value="UniProtKB-KW"/>
</dbReference>
<dbReference type="SUPFAM" id="SSF81301">
    <property type="entry name" value="Nucleotidyltransferase"/>
    <property type="match status" value="1"/>
</dbReference>
<feature type="domain" description="Poly A polymerase head" evidence="9">
    <location>
        <begin position="30"/>
        <end position="159"/>
    </location>
</feature>
<dbReference type="CDD" id="cd05398">
    <property type="entry name" value="NT_ClassII-CCAase"/>
    <property type="match status" value="1"/>
</dbReference>
<comment type="cofactor">
    <cofactor evidence="1">
        <name>Mg(2+)</name>
        <dbReference type="ChEBI" id="CHEBI:18420"/>
    </cofactor>
</comment>
<dbReference type="InterPro" id="IPR032828">
    <property type="entry name" value="PolyA_RNA-bd"/>
</dbReference>
<evidence type="ECO:0000256" key="4">
    <source>
        <dbReference type="ARBA" id="ARBA00022695"/>
    </source>
</evidence>
<protein>
    <submittedName>
        <fullName evidence="12">CCA tRNA nucleotidyltransferase</fullName>
    </submittedName>
</protein>
<dbReference type="PANTHER" id="PTHR46173">
    <property type="entry name" value="CCA TRNA NUCLEOTIDYLTRANSFERASE 1, MITOCHONDRIAL"/>
    <property type="match status" value="1"/>
</dbReference>
<dbReference type="Pfam" id="PF12627">
    <property type="entry name" value="PolyA_pol_RNAbd"/>
    <property type="match status" value="1"/>
</dbReference>
<dbReference type="InterPro" id="IPR043519">
    <property type="entry name" value="NT_sf"/>
</dbReference>
<organism evidence="12 13">
    <name type="scientific">Candidatus Dojkabacteria bacterium</name>
    <dbReference type="NCBI Taxonomy" id="2099670"/>
    <lineage>
        <taxon>Bacteria</taxon>
        <taxon>Candidatus Dojkabacteria</taxon>
    </lineage>
</organism>
<sequence length="502" mass="56900">MQENIDLLKNNIPEYINLIAGDLSKHGNKTYLVGGAIRDLIMERTPKDYDLATDALPEEIIKIFPKAIATGIKFGTITVLYTDTKGESRAVEITTLRAEEDYVHGRWPSKVEFTKEIATDLSRRDFTINAIALELPINENANLVDLYGGLNDIRKKTIRAVRDPHERFSEDGVRTFKACRMASTLEFEIEPKTFNVIPELLAVSAQVSKERIRDEFLKLIYDSPKPSTGIELLRKSGLLSLFIPELLEGVGVEGGPYHNLTIYEHLLKAVDLAPDRVKLAALFHDIAKPRCADGKGHFYGHAELGAEMTRVIMRRLKFPNYEIDRVSKLVRSHMFYYPYEDEDEKSISILKKLIANNKLSSKKKSELVKRVEKLKKKRNVAFHKGWSDKAIRRFIRRLGGVDDVDELLELRVADALANPITSFDPSEIQAFETRVSEVIEKDLVLTTNDLQITGEDIKKLGVTEGPEIGRILAYLLNEVEANPSLNTKSELIKLTEKLLKKK</sequence>
<evidence type="ECO:0000256" key="2">
    <source>
        <dbReference type="ARBA" id="ARBA00022679"/>
    </source>
</evidence>
<gene>
    <name evidence="12" type="ORF">KC660_03525</name>
</gene>
<dbReference type="Gene3D" id="1.10.3090.10">
    <property type="entry name" value="cca-adding enzyme, domain 2"/>
    <property type="match status" value="1"/>
</dbReference>
<keyword evidence="2 8" id="KW-0808">Transferase</keyword>
<keyword evidence="3" id="KW-0819">tRNA processing</keyword>
<dbReference type="InterPro" id="IPR006674">
    <property type="entry name" value="HD_domain"/>
</dbReference>
<dbReference type="NCBIfam" id="TIGR00277">
    <property type="entry name" value="HDIG"/>
    <property type="match status" value="1"/>
</dbReference>
<dbReference type="InterPro" id="IPR006675">
    <property type="entry name" value="HDIG_dom"/>
</dbReference>
<dbReference type="GO" id="GO:0016779">
    <property type="term" value="F:nucleotidyltransferase activity"/>
    <property type="evidence" value="ECO:0007669"/>
    <property type="project" value="UniProtKB-KW"/>
</dbReference>
<dbReference type="AlphaFoldDB" id="A0A955L416"/>
<reference evidence="12" key="2">
    <citation type="journal article" date="2021" name="Microbiome">
        <title>Successional dynamics and alternative stable states in a saline activated sludge microbial community over 9 years.</title>
        <authorList>
            <person name="Wang Y."/>
            <person name="Ye J."/>
            <person name="Ju F."/>
            <person name="Liu L."/>
            <person name="Boyd J.A."/>
            <person name="Deng Y."/>
            <person name="Parks D.H."/>
            <person name="Jiang X."/>
            <person name="Yin X."/>
            <person name="Woodcroft B.J."/>
            <person name="Tyson G.W."/>
            <person name="Hugenholtz P."/>
            <person name="Polz M.F."/>
            <person name="Zhang T."/>
        </authorList>
    </citation>
    <scope>NUCLEOTIDE SEQUENCE</scope>
    <source>
        <strain evidence="12">HKST-UBA10</strain>
    </source>
</reference>
<evidence type="ECO:0000256" key="3">
    <source>
        <dbReference type="ARBA" id="ARBA00022694"/>
    </source>
</evidence>
<evidence type="ECO:0000313" key="12">
    <source>
        <dbReference type="EMBL" id="MCA9382449.1"/>
    </source>
</evidence>
<dbReference type="CDD" id="cd00077">
    <property type="entry name" value="HDc"/>
    <property type="match status" value="1"/>
</dbReference>
<dbReference type="Gene3D" id="3.30.460.10">
    <property type="entry name" value="Beta Polymerase, domain 2"/>
    <property type="match status" value="1"/>
</dbReference>
<dbReference type="Proteomes" id="UP000782843">
    <property type="component" value="Unassembled WGS sequence"/>
</dbReference>
<evidence type="ECO:0000259" key="10">
    <source>
        <dbReference type="Pfam" id="PF01966"/>
    </source>
</evidence>
<proteinExistence type="inferred from homology"/>
<dbReference type="Pfam" id="PF01743">
    <property type="entry name" value="PolyA_pol"/>
    <property type="match status" value="1"/>
</dbReference>
<dbReference type="Pfam" id="PF01966">
    <property type="entry name" value="HD"/>
    <property type="match status" value="1"/>
</dbReference>